<feature type="transmembrane region" description="Helical" evidence="6">
    <location>
        <begin position="234"/>
        <end position="252"/>
    </location>
</feature>
<dbReference type="NCBIfam" id="TIGR00765">
    <property type="entry name" value="yihY_not_rbn"/>
    <property type="match status" value="1"/>
</dbReference>
<feature type="transmembrane region" description="Helical" evidence="6">
    <location>
        <begin position="57"/>
        <end position="77"/>
    </location>
</feature>
<keyword evidence="4 6" id="KW-1133">Transmembrane helix</keyword>
<proteinExistence type="predicted"/>
<keyword evidence="5 6" id="KW-0472">Membrane</keyword>
<evidence type="ECO:0000256" key="2">
    <source>
        <dbReference type="ARBA" id="ARBA00022475"/>
    </source>
</evidence>
<dbReference type="STRING" id="1121098.HMPREF1534_00832"/>
<dbReference type="Proteomes" id="UP000017831">
    <property type="component" value="Unassembled WGS sequence"/>
</dbReference>
<dbReference type="eggNOG" id="COG1295">
    <property type="taxonomic scope" value="Bacteria"/>
</dbReference>
<feature type="transmembrane region" description="Helical" evidence="6">
    <location>
        <begin position="202"/>
        <end position="222"/>
    </location>
</feature>
<dbReference type="Pfam" id="PF03631">
    <property type="entry name" value="Virul_fac_BrkB"/>
    <property type="match status" value="1"/>
</dbReference>
<feature type="transmembrane region" description="Helical" evidence="6">
    <location>
        <begin position="160"/>
        <end position="182"/>
    </location>
</feature>
<dbReference type="PATRIC" id="fig|1121098.3.peg.848"/>
<accession>U6RMN8</accession>
<evidence type="ECO:0000256" key="6">
    <source>
        <dbReference type="SAM" id="Phobius"/>
    </source>
</evidence>
<sequence length="439" mass="50574">MNKEKLKGLQSFLKDDIWRVTEDEVSKSRGIFYNAIKIATLSIREFTQGRIINKASALTYSTLLSSIPILAILFAIARGFGFSNLLETQFRSGLEGQSAAAETVLGLIDSYLIHAKSGIFIGIGLIMLFWTILSLTYNIERTFNYIWQVKKPRTLYRKMTDYFSILLLLPLLIVLSSGISIFMTTMLKNMEDFVLLAPLMKFMVRLIPFILTWGMFTGLYVFMPNTKVKIKYAIIPGIIAGTAFQAFQYLYIGSQIWVSRYNAIYGSFAAIPMFLLWTQISWSICLYGAELCYVAQNLKNYSFSKETAHISRRYHDFLCILIMSLICKRFETEEPPYTAVTLSDEHKIPIRLTKNILYELQDMHMIYETPVDDDDESFAYLPSVDINRMNVAMLLNRLDVAGSEAFKIDRERYSAPWEALMRAREEYYQSTSKILLKDL</sequence>
<keyword evidence="2" id="KW-1003">Cell membrane</keyword>
<dbReference type="AlphaFoldDB" id="U6RMN8"/>
<reference evidence="7 8" key="1">
    <citation type="submission" date="2013-04" db="EMBL/GenBank/DDBJ databases">
        <title>The Genome Sequence of Bacteroides massiliensis DSM 17679.</title>
        <authorList>
            <consortium name="The Broad Institute Genomics Platform"/>
            <person name="Earl A."/>
            <person name="Ward D."/>
            <person name="Feldgarden M."/>
            <person name="Gevers D."/>
            <person name="Martens E."/>
            <person name="Fenner L."/>
            <person name="Roux V."/>
            <person name="Mallet M.N."/>
            <person name="Raoult D."/>
            <person name="Walker B."/>
            <person name="Young S."/>
            <person name="Zeng Q."/>
            <person name="Gargeya S."/>
            <person name="Fitzgerald M."/>
            <person name="Haas B."/>
            <person name="Abouelleil A."/>
            <person name="Allen A.W."/>
            <person name="Alvarado L."/>
            <person name="Arachchi H.M."/>
            <person name="Berlin A.M."/>
            <person name="Chapman S.B."/>
            <person name="Gainer-Dewar J."/>
            <person name="Goldberg J."/>
            <person name="Griggs A."/>
            <person name="Gujja S."/>
            <person name="Hansen M."/>
            <person name="Howarth C."/>
            <person name="Imamovic A."/>
            <person name="Ireland A."/>
            <person name="Larimer J."/>
            <person name="McCowan C."/>
            <person name="Murphy C."/>
            <person name="Pearson M."/>
            <person name="Poon T.W."/>
            <person name="Priest M."/>
            <person name="Roberts A."/>
            <person name="Saif S."/>
            <person name="Shea T."/>
            <person name="Sisk P."/>
            <person name="Sykes S."/>
            <person name="Wortman J."/>
            <person name="Nusbaum C."/>
            <person name="Birren B."/>
        </authorList>
    </citation>
    <scope>NUCLEOTIDE SEQUENCE [LARGE SCALE GENOMIC DNA]</scope>
    <source>
        <strain evidence="8">B84634 / Timone 84634 / DSM 17679 / JCM 13223</strain>
    </source>
</reference>
<dbReference type="EMBL" id="AQHY01000009">
    <property type="protein sequence ID" value="EOA57021.1"/>
    <property type="molecule type" value="Genomic_DNA"/>
</dbReference>
<dbReference type="PANTHER" id="PTHR30213">
    <property type="entry name" value="INNER MEMBRANE PROTEIN YHJD"/>
    <property type="match status" value="1"/>
</dbReference>
<evidence type="ECO:0000313" key="8">
    <source>
        <dbReference type="Proteomes" id="UP000017831"/>
    </source>
</evidence>
<comment type="caution">
    <text evidence="7">The sequence shown here is derived from an EMBL/GenBank/DDBJ whole genome shotgun (WGS) entry which is preliminary data.</text>
</comment>
<dbReference type="GO" id="GO:0005886">
    <property type="term" value="C:plasma membrane"/>
    <property type="evidence" value="ECO:0007669"/>
    <property type="project" value="UniProtKB-SubCell"/>
</dbReference>
<name>U6RMN8_9BACT</name>
<feature type="transmembrane region" description="Helical" evidence="6">
    <location>
        <begin position="119"/>
        <end position="139"/>
    </location>
</feature>
<evidence type="ECO:0000256" key="4">
    <source>
        <dbReference type="ARBA" id="ARBA00022989"/>
    </source>
</evidence>
<protein>
    <submittedName>
        <fullName evidence="7">YihY family inner membrane protein</fullName>
    </submittedName>
</protein>
<organism evidence="7 8">
    <name type="scientific">Phocaeicola massiliensis B84634 = Timone 84634 = DSM 17679 = JCM 13223</name>
    <dbReference type="NCBI Taxonomy" id="1121098"/>
    <lineage>
        <taxon>Bacteria</taxon>
        <taxon>Pseudomonadati</taxon>
        <taxon>Bacteroidota</taxon>
        <taxon>Bacteroidia</taxon>
        <taxon>Bacteroidales</taxon>
        <taxon>Bacteroidaceae</taxon>
        <taxon>Phocaeicola</taxon>
    </lineage>
</organism>
<keyword evidence="3 6" id="KW-0812">Transmembrane</keyword>
<dbReference type="HOGENOM" id="CLU_032288_2_0_10"/>
<feature type="transmembrane region" description="Helical" evidence="6">
    <location>
        <begin position="264"/>
        <end position="289"/>
    </location>
</feature>
<evidence type="ECO:0000256" key="3">
    <source>
        <dbReference type="ARBA" id="ARBA00022692"/>
    </source>
</evidence>
<evidence type="ECO:0000256" key="5">
    <source>
        <dbReference type="ARBA" id="ARBA00023136"/>
    </source>
</evidence>
<evidence type="ECO:0000256" key="1">
    <source>
        <dbReference type="ARBA" id="ARBA00004651"/>
    </source>
</evidence>
<dbReference type="PANTHER" id="PTHR30213:SF0">
    <property type="entry name" value="UPF0761 MEMBRANE PROTEIN YIHY"/>
    <property type="match status" value="1"/>
</dbReference>
<dbReference type="InterPro" id="IPR017039">
    <property type="entry name" value="Virul_fac_BrkB"/>
</dbReference>
<comment type="subcellular location">
    <subcellularLocation>
        <location evidence="1">Cell membrane</location>
        <topology evidence="1">Multi-pass membrane protein</topology>
    </subcellularLocation>
</comment>
<evidence type="ECO:0000313" key="7">
    <source>
        <dbReference type="EMBL" id="EOA57021.1"/>
    </source>
</evidence>
<gene>
    <name evidence="7" type="ORF">HMPREF1534_00832</name>
</gene>
<keyword evidence="8" id="KW-1185">Reference proteome</keyword>